<protein>
    <recommendedName>
        <fullName evidence="1">Nuclear pore complex protein NUP96 C-terminal domain-containing protein</fullName>
    </recommendedName>
</protein>
<dbReference type="eggNOG" id="KOG0845">
    <property type="taxonomic scope" value="Eukaryota"/>
</dbReference>
<gene>
    <name evidence="2" type="ORF">SCHCODRAFT_84294</name>
</gene>
<reference evidence="2 3" key="1">
    <citation type="journal article" date="2010" name="Nat. Biotechnol.">
        <title>Genome sequence of the model mushroom Schizophyllum commune.</title>
        <authorList>
            <person name="Ohm R.A."/>
            <person name="de Jong J.F."/>
            <person name="Lugones L.G."/>
            <person name="Aerts A."/>
            <person name="Kothe E."/>
            <person name="Stajich J.E."/>
            <person name="de Vries R.P."/>
            <person name="Record E."/>
            <person name="Levasseur A."/>
            <person name="Baker S.E."/>
            <person name="Bartholomew K.A."/>
            <person name="Coutinho P.M."/>
            <person name="Erdmann S."/>
            <person name="Fowler T.J."/>
            <person name="Gathman A.C."/>
            <person name="Lombard V."/>
            <person name="Henrissat B."/>
            <person name="Knabe N."/>
            <person name="Kuees U."/>
            <person name="Lilly W.W."/>
            <person name="Lindquist E."/>
            <person name="Lucas S."/>
            <person name="Magnuson J.K."/>
            <person name="Piumi F."/>
            <person name="Raudaskoski M."/>
            <person name="Salamov A."/>
            <person name="Schmutz J."/>
            <person name="Schwarze F.W.M.R."/>
            <person name="vanKuyk P.A."/>
            <person name="Horton J.S."/>
            <person name="Grigoriev I.V."/>
            <person name="Woesten H.A.B."/>
        </authorList>
    </citation>
    <scope>NUCLEOTIDE SEQUENCE [LARGE SCALE GENOMIC DNA]</scope>
    <source>
        <strain evidence="3">H4-8 / FGSC 9210</strain>
    </source>
</reference>
<feature type="domain" description="Nuclear pore complex protein NUP96 C-terminal" evidence="1">
    <location>
        <begin position="171"/>
        <end position="242"/>
    </location>
</feature>
<name>D8PKN8_SCHCM</name>
<evidence type="ECO:0000259" key="1">
    <source>
        <dbReference type="Pfam" id="PF12110"/>
    </source>
</evidence>
<evidence type="ECO:0000313" key="3">
    <source>
        <dbReference type="Proteomes" id="UP000007431"/>
    </source>
</evidence>
<accession>D8PKN8</accession>
<feature type="non-terminal residue" evidence="2">
    <location>
        <position position="253"/>
    </location>
</feature>
<sequence>MGRSFRVSWGPGGRLVHLGSLCAPSSRPSQSANSSVVTITKVPMSSSIEHNALFSESLLSHQLTHTTVAPDEDEVPFANPKKSELKFSTFASLFGATDRSYEANLFRLGQALFDSLEERLGASVPAEMRFRIANLHRKAALSEWLQEAVAPTVAAGITEGSPTDPKTAITNAFTLLTGNQVEQACDEAVNAGFFNLATLIAQAGGDDTFRADLQHQLQIWREQNIPIDAAVKRIYTLLAGSETLGDGLDVTDG</sequence>
<dbReference type="Proteomes" id="UP000007431">
    <property type="component" value="Unassembled WGS sequence"/>
</dbReference>
<keyword evidence="3" id="KW-1185">Reference proteome</keyword>
<dbReference type="InParanoid" id="D8PKN8"/>
<dbReference type="VEuPathDB" id="FungiDB:SCHCODRAFT_02486401"/>
<dbReference type="InterPro" id="IPR021967">
    <property type="entry name" value="Nup98_C"/>
</dbReference>
<dbReference type="HOGENOM" id="CLU_1100715_0_0_1"/>
<dbReference type="AlphaFoldDB" id="D8PKN8"/>
<dbReference type="STRING" id="578458.D8PKN8"/>
<proteinExistence type="predicted"/>
<dbReference type="Gene3D" id="1.25.40.690">
    <property type="match status" value="1"/>
</dbReference>
<organism evidence="3">
    <name type="scientific">Schizophyllum commune (strain H4-8 / FGSC 9210)</name>
    <name type="common">Split gill fungus</name>
    <dbReference type="NCBI Taxonomy" id="578458"/>
    <lineage>
        <taxon>Eukaryota</taxon>
        <taxon>Fungi</taxon>
        <taxon>Dikarya</taxon>
        <taxon>Basidiomycota</taxon>
        <taxon>Agaricomycotina</taxon>
        <taxon>Agaricomycetes</taxon>
        <taxon>Agaricomycetidae</taxon>
        <taxon>Agaricales</taxon>
        <taxon>Schizophyllaceae</taxon>
        <taxon>Schizophyllum</taxon>
    </lineage>
</organism>
<dbReference type="EMBL" id="GL377302">
    <property type="protein sequence ID" value="EFJ02667.1"/>
    <property type="molecule type" value="Genomic_DNA"/>
</dbReference>
<dbReference type="Pfam" id="PF12110">
    <property type="entry name" value="Nup96"/>
    <property type="match status" value="1"/>
</dbReference>
<evidence type="ECO:0000313" key="2">
    <source>
        <dbReference type="EMBL" id="EFJ02667.1"/>
    </source>
</evidence>